<protein>
    <submittedName>
        <fullName evidence="1">Uncharacterized protein</fullName>
    </submittedName>
</protein>
<dbReference type="OrthoDB" id="10316246at2759"/>
<sequence>MEFDFIKQSFKFSTLHFNYKFNDKQKIIQFRSSLLKGRNCELECQKIINKNMSAGFSISLDSHKHFHSLIGLQKQYRNIQFYSVYNINKKSLSVSLIQKYSKMLEYRLSTMIPFSTKDYPFGFAVKLNI</sequence>
<reference evidence="1" key="1">
    <citation type="submission" date="2021-01" db="EMBL/GenBank/DDBJ databases">
        <authorList>
            <consortium name="Genoscope - CEA"/>
            <person name="William W."/>
        </authorList>
    </citation>
    <scope>NUCLEOTIDE SEQUENCE</scope>
</reference>
<comment type="caution">
    <text evidence="1">The sequence shown here is derived from an EMBL/GenBank/DDBJ whole genome shotgun (WGS) entry which is preliminary data.</text>
</comment>
<accession>A0A8S1UJY1</accession>
<name>A0A8S1UJY1_9CILI</name>
<organism evidence="1 2">
    <name type="scientific">Paramecium pentaurelia</name>
    <dbReference type="NCBI Taxonomy" id="43138"/>
    <lineage>
        <taxon>Eukaryota</taxon>
        <taxon>Sar</taxon>
        <taxon>Alveolata</taxon>
        <taxon>Ciliophora</taxon>
        <taxon>Intramacronucleata</taxon>
        <taxon>Oligohymenophorea</taxon>
        <taxon>Peniculida</taxon>
        <taxon>Parameciidae</taxon>
        <taxon>Paramecium</taxon>
    </lineage>
</organism>
<proteinExistence type="predicted"/>
<keyword evidence="2" id="KW-1185">Reference proteome</keyword>
<dbReference type="EMBL" id="CAJJDO010000041">
    <property type="protein sequence ID" value="CAD8164463.1"/>
    <property type="molecule type" value="Genomic_DNA"/>
</dbReference>
<evidence type="ECO:0000313" key="2">
    <source>
        <dbReference type="Proteomes" id="UP000689195"/>
    </source>
</evidence>
<evidence type="ECO:0000313" key="1">
    <source>
        <dbReference type="EMBL" id="CAD8164463.1"/>
    </source>
</evidence>
<dbReference type="Proteomes" id="UP000689195">
    <property type="component" value="Unassembled WGS sequence"/>
</dbReference>
<gene>
    <name evidence="1" type="ORF">PPENT_87.1.T0410046</name>
</gene>
<dbReference type="AlphaFoldDB" id="A0A8S1UJY1"/>